<organism evidence="2 3">
    <name type="scientific">Streptomyces spectabilis</name>
    <dbReference type="NCBI Taxonomy" id="68270"/>
    <lineage>
        <taxon>Bacteria</taxon>
        <taxon>Bacillati</taxon>
        <taxon>Actinomycetota</taxon>
        <taxon>Actinomycetes</taxon>
        <taxon>Kitasatosporales</taxon>
        <taxon>Streptomycetaceae</taxon>
        <taxon>Streptomyces</taxon>
    </lineage>
</organism>
<gene>
    <name evidence="2" type="ORF">FHS40_002323</name>
</gene>
<dbReference type="RefSeq" id="WP_170316421.1">
    <property type="nucleotide sequence ID" value="NZ_BMSQ01000004.1"/>
</dbReference>
<keyword evidence="1" id="KW-0472">Membrane</keyword>
<keyword evidence="1" id="KW-0812">Transmembrane</keyword>
<accession>A0A7W8EU26</accession>
<feature type="transmembrane region" description="Helical" evidence="1">
    <location>
        <begin position="32"/>
        <end position="50"/>
    </location>
</feature>
<comment type="caution">
    <text evidence="2">The sequence shown here is derived from an EMBL/GenBank/DDBJ whole genome shotgun (WGS) entry which is preliminary data.</text>
</comment>
<dbReference type="EMBL" id="JACHJD010000003">
    <property type="protein sequence ID" value="MBB5103270.1"/>
    <property type="molecule type" value="Genomic_DNA"/>
</dbReference>
<sequence>MMRIIIGITLGVLYILWPPLPAATAAILGWLISQPLVIAFVLGAVARPHLHMPKGWTK</sequence>
<dbReference type="Proteomes" id="UP000549009">
    <property type="component" value="Unassembled WGS sequence"/>
</dbReference>
<protein>
    <submittedName>
        <fullName evidence="2">Uncharacterized protein</fullName>
    </submittedName>
</protein>
<evidence type="ECO:0000256" key="1">
    <source>
        <dbReference type="SAM" id="Phobius"/>
    </source>
</evidence>
<keyword evidence="1" id="KW-1133">Transmembrane helix</keyword>
<name>A0A7W8EU26_STRST</name>
<evidence type="ECO:0000313" key="3">
    <source>
        <dbReference type="Proteomes" id="UP000549009"/>
    </source>
</evidence>
<dbReference type="AlphaFoldDB" id="A0A7W8EU26"/>
<keyword evidence="3" id="KW-1185">Reference proteome</keyword>
<evidence type="ECO:0000313" key="2">
    <source>
        <dbReference type="EMBL" id="MBB5103270.1"/>
    </source>
</evidence>
<proteinExistence type="predicted"/>
<reference evidence="2 3" key="1">
    <citation type="submission" date="2020-08" db="EMBL/GenBank/DDBJ databases">
        <title>Genomic Encyclopedia of Type Strains, Phase III (KMG-III): the genomes of soil and plant-associated and newly described type strains.</title>
        <authorList>
            <person name="Whitman W."/>
        </authorList>
    </citation>
    <scope>NUCLEOTIDE SEQUENCE [LARGE SCALE GENOMIC DNA]</scope>
    <source>
        <strain evidence="2 3">CECT 3146</strain>
    </source>
</reference>